<dbReference type="Proteomes" id="UP000015453">
    <property type="component" value="Unassembled WGS sequence"/>
</dbReference>
<comment type="caution">
    <text evidence="2">The sequence shown here is derived from an EMBL/GenBank/DDBJ whole genome shotgun (WGS) entry which is preliminary data.</text>
</comment>
<dbReference type="EMBL" id="AUSU01003826">
    <property type="protein sequence ID" value="EPS66173.1"/>
    <property type="molecule type" value="Genomic_DNA"/>
</dbReference>
<dbReference type="OrthoDB" id="653285at2759"/>
<evidence type="ECO:0000313" key="2">
    <source>
        <dbReference type="EMBL" id="EPS66173.1"/>
    </source>
</evidence>
<organism evidence="2 3">
    <name type="scientific">Genlisea aurea</name>
    <dbReference type="NCBI Taxonomy" id="192259"/>
    <lineage>
        <taxon>Eukaryota</taxon>
        <taxon>Viridiplantae</taxon>
        <taxon>Streptophyta</taxon>
        <taxon>Embryophyta</taxon>
        <taxon>Tracheophyta</taxon>
        <taxon>Spermatophyta</taxon>
        <taxon>Magnoliopsida</taxon>
        <taxon>eudicotyledons</taxon>
        <taxon>Gunneridae</taxon>
        <taxon>Pentapetalae</taxon>
        <taxon>asterids</taxon>
        <taxon>lamiids</taxon>
        <taxon>Lamiales</taxon>
        <taxon>Lentibulariaceae</taxon>
        <taxon>Genlisea</taxon>
    </lineage>
</organism>
<evidence type="ECO:0008006" key="4">
    <source>
        <dbReference type="Google" id="ProtNLM"/>
    </source>
</evidence>
<dbReference type="AlphaFoldDB" id="S8DSM1"/>
<evidence type="ECO:0000313" key="3">
    <source>
        <dbReference type="Proteomes" id="UP000015453"/>
    </source>
</evidence>
<name>S8DSM1_9LAMI</name>
<keyword evidence="3" id="KW-1185">Reference proteome</keyword>
<accession>S8DSM1</accession>
<sequence length="103" mass="11254">MRRNSNLVIAVIGLITMSLCAQNASASFRECYADCFAQCFKDPIHIWCFATCLKKCTVTSANTNCDYICAARQCQPTGMDDAARVEACLNRVCAVGDECNGPR</sequence>
<reference evidence="2 3" key="1">
    <citation type="journal article" date="2013" name="BMC Genomics">
        <title>The miniature genome of a carnivorous plant Genlisea aurea contains a low number of genes and short non-coding sequences.</title>
        <authorList>
            <person name="Leushkin E.V."/>
            <person name="Sutormin R.A."/>
            <person name="Nabieva E.R."/>
            <person name="Penin A.A."/>
            <person name="Kondrashov A.S."/>
            <person name="Logacheva M.D."/>
        </authorList>
    </citation>
    <scope>NUCLEOTIDE SEQUENCE [LARGE SCALE GENOMIC DNA]</scope>
</reference>
<proteinExistence type="predicted"/>
<keyword evidence="1" id="KW-0732">Signal</keyword>
<protein>
    <recommendedName>
        <fullName evidence="4">Extracellular membrane protein CFEM domain-containing protein</fullName>
    </recommendedName>
</protein>
<feature type="chain" id="PRO_5004550058" description="Extracellular membrane protein CFEM domain-containing protein" evidence="1">
    <location>
        <begin position="22"/>
        <end position="103"/>
    </location>
</feature>
<feature type="signal peptide" evidence="1">
    <location>
        <begin position="1"/>
        <end position="21"/>
    </location>
</feature>
<evidence type="ECO:0000256" key="1">
    <source>
        <dbReference type="SAM" id="SignalP"/>
    </source>
</evidence>
<gene>
    <name evidence="2" type="ORF">M569_08610</name>
</gene>